<dbReference type="GO" id="GO:0008745">
    <property type="term" value="F:N-acetylmuramoyl-L-alanine amidase activity"/>
    <property type="evidence" value="ECO:0007669"/>
    <property type="project" value="InterPro"/>
</dbReference>
<dbReference type="KEGG" id="amic:Ami3637_02925"/>
<organism evidence="2 3">
    <name type="scientific">Aminipila terrae</name>
    <dbReference type="NCBI Taxonomy" id="2697030"/>
    <lineage>
        <taxon>Bacteria</taxon>
        <taxon>Bacillati</taxon>
        <taxon>Bacillota</taxon>
        <taxon>Clostridia</taxon>
        <taxon>Peptostreptococcales</taxon>
        <taxon>Anaerovoracaceae</taxon>
        <taxon>Aminipila</taxon>
    </lineage>
</organism>
<keyword evidence="3" id="KW-1185">Reference proteome</keyword>
<accession>A0A6P1MSA0</accession>
<gene>
    <name evidence="2" type="ORF">Ami3637_02925</name>
</gene>
<dbReference type="GO" id="GO:0009253">
    <property type="term" value="P:peptidoglycan catabolic process"/>
    <property type="evidence" value="ECO:0007669"/>
    <property type="project" value="InterPro"/>
</dbReference>
<dbReference type="AlphaFoldDB" id="A0A6P1MSA0"/>
<dbReference type="InterPro" id="IPR002508">
    <property type="entry name" value="MurNAc-LAA_cat"/>
</dbReference>
<evidence type="ECO:0000313" key="2">
    <source>
        <dbReference type="EMBL" id="QHI73885.1"/>
    </source>
</evidence>
<name>A0A6P1MSA0_9FIRM</name>
<evidence type="ECO:0000259" key="1">
    <source>
        <dbReference type="Pfam" id="PF01520"/>
    </source>
</evidence>
<sequence>MLRDRGLKDAKVVAGIVVKTVCPAVLVEHGFYTNREELVKLKEDAFREKCSDADAKGILQYLGISWNEEETKMEKKETHWAEKYLDNLEEKGTIDTP</sequence>
<proteinExistence type="predicted"/>
<dbReference type="EMBL" id="CP047591">
    <property type="protein sequence ID" value="QHI73885.1"/>
    <property type="molecule type" value="Genomic_DNA"/>
</dbReference>
<protein>
    <recommendedName>
        <fullName evidence="1">MurNAc-LAA domain-containing protein</fullName>
    </recommendedName>
</protein>
<evidence type="ECO:0000313" key="3">
    <source>
        <dbReference type="Proteomes" id="UP000463883"/>
    </source>
</evidence>
<dbReference type="Proteomes" id="UP000463883">
    <property type="component" value="Chromosome"/>
</dbReference>
<dbReference type="Gene3D" id="3.40.630.40">
    <property type="entry name" value="Zn-dependent exopeptidases"/>
    <property type="match status" value="1"/>
</dbReference>
<feature type="domain" description="MurNAc-LAA" evidence="1">
    <location>
        <begin position="3"/>
        <end position="59"/>
    </location>
</feature>
<reference evidence="2 3" key="1">
    <citation type="submission" date="2020-01" db="EMBL/GenBank/DDBJ databases">
        <title>Genomic analysis of Aminipila sp. CBA3637.</title>
        <authorList>
            <person name="Kim Y.B."/>
            <person name="Roh S.W."/>
        </authorList>
    </citation>
    <scope>NUCLEOTIDE SEQUENCE [LARGE SCALE GENOMIC DNA]</scope>
    <source>
        <strain evidence="2 3">CBA3637</strain>
    </source>
</reference>
<dbReference type="Pfam" id="PF01520">
    <property type="entry name" value="Amidase_3"/>
    <property type="match status" value="1"/>
</dbReference>
<dbReference type="SUPFAM" id="SSF53187">
    <property type="entry name" value="Zn-dependent exopeptidases"/>
    <property type="match status" value="1"/>
</dbReference>